<dbReference type="RefSeq" id="WP_116070500.1">
    <property type="nucleotide sequence ID" value="NZ_BONB01000002.1"/>
</dbReference>
<evidence type="ECO:0000256" key="1">
    <source>
        <dbReference type="SAM" id="Phobius"/>
    </source>
</evidence>
<protein>
    <submittedName>
        <fullName evidence="2">Uncharacterized protein</fullName>
    </submittedName>
</protein>
<keyword evidence="1" id="KW-1133">Transmembrane helix</keyword>
<feature type="transmembrane region" description="Helical" evidence="1">
    <location>
        <begin position="131"/>
        <end position="150"/>
    </location>
</feature>
<feature type="transmembrane region" description="Helical" evidence="1">
    <location>
        <begin position="80"/>
        <end position="98"/>
    </location>
</feature>
<organism evidence="2 3">
    <name type="scientific">Asanoa ferruginea</name>
    <dbReference type="NCBI Taxonomy" id="53367"/>
    <lineage>
        <taxon>Bacteria</taxon>
        <taxon>Bacillati</taxon>
        <taxon>Actinomycetota</taxon>
        <taxon>Actinomycetes</taxon>
        <taxon>Micromonosporales</taxon>
        <taxon>Micromonosporaceae</taxon>
        <taxon>Asanoa</taxon>
    </lineage>
</organism>
<keyword evidence="1" id="KW-0812">Transmembrane</keyword>
<name>A0A3D9ZPW6_9ACTN</name>
<keyword evidence="1" id="KW-0472">Membrane</keyword>
<evidence type="ECO:0000313" key="2">
    <source>
        <dbReference type="EMBL" id="REF99311.1"/>
    </source>
</evidence>
<proteinExistence type="predicted"/>
<dbReference type="AlphaFoldDB" id="A0A3D9ZPW6"/>
<gene>
    <name evidence="2" type="ORF">DFJ67_5346</name>
</gene>
<dbReference type="Proteomes" id="UP000256913">
    <property type="component" value="Unassembled WGS sequence"/>
</dbReference>
<accession>A0A3D9ZPW6</accession>
<dbReference type="EMBL" id="QUMQ01000001">
    <property type="protein sequence ID" value="REF99311.1"/>
    <property type="molecule type" value="Genomic_DNA"/>
</dbReference>
<comment type="caution">
    <text evidence="2">The sequence shown here is derived from an EMBL/GenBank/DDBJ whole genome shotgun (WGS) entry which is preliminary data.</text>
</comment>
<evidence type="ECO:0000313" key="3">
    <source>
        <dbReference type="Proteomes" id="UP000256913"/>
    </source>
</evidence>
<feature type="transmembrane region" description="Helical" evidence="1">
    <location>
        <begin position="104"/>
        <end position="124"/>
    </location>
</feature>
<keyword evidence="3" id="KW-1185">Reference proteome</keyword>
<sequence>MPTAAAHRLDDALFDHSTPHPPAERLNAITRYLCGASYVDPGFGDKVIRELMEDAHRAVVPATGYDLAPVLRHAYRARRLWLAQHALVTAVLLAGLFIAPEGTLLLVLAALALALPGLSGGPLSRSRAKRLGVIAIVVLLALLLLGGWIVDTISRLGSDGYYYEDPAESSGVGLWLVGTGLVGIAAFFVVLGCRGRMVRVLCTELAAGAPPSRVDAGITGLAAHRLETVTAAQHGNVVLHSGYNPFLGAGRVTDAWSVAVELKPTRPPETFLPPRRPPDEPAPPPVPIDPVALNRHVKERLAALSSPDLPDGAAFTSLHLRDQIIAGGTRWRGFPLVDQHLRVPYSVATQDAMDEIVRHPQSSARHFLRASVGAESRAIRRPDRTVVMPAEHQSVMVTTFTHIAVEGGMLYVENVAAMLGPIHRKYLDIDHFAAGSDLWWETFKDSLRRGGADVSLAAPRLVTALVRRALAWWRSGRADQSSVDDEVYDFGARDEIRQLASSTAPLTYLQRLDSTKYAKLVQRRINDAVVDYLRRNGVDTSEYEERVSSYTNNGVVIAGDNYGAAAAGEQAKATAGGTEEKKR</sequence>
<reference evidence="2 3" key="1">
    <citation type="submission" date="2018-08" db="EMBL/GenBank/DDBJ databases">
        <title>Sequencing the genomes of 1000 actinobacteria strains.</title>
        <authorList>
            <person name="Klenk H.-P."/>
        </authorList>
    </citation>
    <scope>NUCLEOTIDE SEQUENCE [LARGE SCALE GENOMIC DNA]</scope>
    <source>
        <strain evidence="2 3">DSM 44099</strain>
    </source>
</reference>
<dbReference type="OrthoDB" id="3078176at2"/>
<feature type="transmembrane region" description="Helical" evidence="1">
    <location>
        <begin position="170"/>
        <end position="191"/>
    </location>
</feature>